<feature type="compositionally biased region" description="Low complexity" evidence="1">
    <location>
        <begin position="43"/>
        <end position="61"/>
    </location>
</feature>
<keyword evidence="2" id="KW-1133">Transmembrane helix</keyword>
<sequence length="315" mass="29723">MRPSKPPSSRIPATGSGSSSGGAGGSRLPGSTTPRGGSGGGLSQSMVLSPSSVSGGSRLPLTPSPAPPKFQPFKRPPASPSPASTPAAAACTSALPQLPGTAAPTTAATAGGSVGDTAAVAGGAPGAQTPGKDAAMLLAPLPAGHEQQQVPPGSEPDATGPGGAGGTGAQPEAVAGTPEPVVRTGAAQPTSSQSLSLQSRLEALLGEAAGLQGDKGGASTPELQALASAILAACKTEAVGGADGAAIGAADRSRRSPSRGASGVAAACAAAAVCLVALAACMSWVVWVLVDRQVIGPAAFAAGSGGVMAGEAFYE</sequence>
<dbReference type="Proteomes" id="UP000650467">
    <property type="component" value="Unassembled WGS sequence"/>
</dbReference>
<keyword evidence="2" id="KW-0812">Transmembrane</keyword>
<keyword evidence="4" id="KW-1185">Reference proteome</keyword>
<evidence type="ECO:0000313" key="4">
    <source>
        <dbReference type="Proteomes" id="UP000650467"/>
    </source>
</evidence>
<evidence type="ECO:0000256" key="2">
    <source>
        <dbReference type="SAM" id="Phobius"/>
    </source>
</evidence>
<evidence type="ECO:0000256" key="1">
    <source>
        <dbReference type="SAM" id="MobiDB-lite"/>
    </source>
</evidence>
<organism evidence="3 4">
    <name type="scientific">Chlamydomonas incerta</name>
    <dbReference type="NCBI Taxonomy" id="51695"/>
    <lineage>
        <taxon>Eukaryota</taxon>
        <taxon>Viridiplantae</taxon>
        <taxon>Chlorophyta</taxon>
        <taxon>core chlorophytes</taxon>
        <taxon>Chlorophyceae</taxon>
        <taxon>CS clade</taxon>
        <taxon>Chlamydomonadales</taxon>
        <taxon>Chlamydomonadaceae</taxon>
        <taxon>Chlamydomonas</taxon>
    </lineage>
</organism>
<feature type="compositionally biased region" description="Low complexity" evidence="1">
    <location>
        <begin position="81"/>
        <end position="131"/>
    </location>
</feature>
<reference evidence="3" key="1">
    <citation type="journal article" date="2020" name="bioRxiv">
        <title>Comparative genomics of Chlamydomonas.</title>
        <authorList>
            <person name="Craig R.J."/>
            <person name="Hasan A.R."/>
            <person name="Ness R.W."/>
            <person name="Keightley P.D."/>
        </authorList>
    </citation>
    <scope>NUCLEOTIDE SEQUENCE</scope>
    <source>
        <strain evidence="3">SAG 7.73</strain>
    </source>
</reference>
<protein>
    <submittedName>
        <fullName evidence="3">Uncharacterized protein</fullName>
    </submittedName>
</protein>
<name>A0A835W7K6_CHLIN</name>
<gene>
    <name evidence="3" type="ORF">HXX76_005057</name>
</gene>
<feature type="transmembrane region" description="Helical" evidence="2">
    <location>
        <begin position="264"/>
        <end position="288"/>
    </location>
</feature>
<feature type="compositionally biased region" description="Gly residues" evidence="1">
    <location>
        <begin position="18"/>
        <end position="27"/>
    </location>
</feature>
<feature type="region of interest" description="Disordered" evidence="1">
    <location>
        <begin position="1"/>
        <end position="194"/>
    </location>
</feature>
<comment type="caution">
    <text evidence="3">The sequence shown here is derived from an EMBL/GenBank/DDBJ whole genome shotgun (WGS) entry which is preliminary data.</text>
</comment>
<accession>A0A835W7K6</accession>
<evidence type="ECO:0000313" key="3">
    <source>
        <dbReference type="EMBL" id="KAG2438506.1"/>
    </source>
</evidence>
<proteinExistence type="predicted"/>
<dbReference type="EMBL" id="JAEHOC010000009">
    <property type="protein sequence ID" value="KAG2438506.1"/>
    <property type="molecule type" value="Genomic_DNA"/>
</dbReference>
<feature type="compositionally biased region" description="Pro residues" evidence="1">
    <location>
        <begin position="62"/>
        <end position="80"/>
    </location>
</feature>
<dbReference type="AlphaFoldDB" id="A0A835W7K6"/>
<keyword evidence="2" id="KW-0472">Membrane</keyword>